<dbReference type="PANTHER" id="PTHR40572">
    <property type="entry name" value="PROTEIN BAX"/>
    <property type="match status" value="1"/>
</dbReference>
<keyword evidence="1" id="KW-0812">Transmembrane</keyword>
<organism evidence="3 4">
    <name type="scientific">Pleionea mediterranea</name>
    <dbReference type="NCBI Taxonomy" id="523701"/>
    <lineage>
        <taxon>Bacteria</taxon>
        <taxon>Pseudomonadati</taxon>
        <taxon>Pseudomonadota</taxon>
        <taxon>Gammaproteobacteria</taxon>
        <taxon>Oceanospirillales</taxon>
        <taxon>Pleioneaceae</taxon>
        <taxon>Pleionea</taxon>
    </lineage>
</organism>
<keyword evidence="4" id="KW-1185">Reference proteome</keyword>
<protein>
    <submittedName>
        <fullName evidence="3">Bax protein</fullName>
    </submittedName>
</protein>
<keyword evidence="1" id="KW-0472">Membrane</keyword>
<accession>A0A316G163</accession>
<feature type="transmembrane region" description="Helical" evidence="1">
    <location>
        <begin position="15"/>
        <end position="36"/>
    </location>
</feature>
<dbReference type="Gene3D" id="1.10.530.10">
    <property type="match status" value="1"/>
</dbReference>
<dbReference type="InterPro" id="IPR053195">
    <property type="entry name" value="Bax-like"/>
</dbReference>
<evidence type="ECO:0000313" key="3">
    <source>
        <dbReference type="EMBL" id="PWK54412.1"/>
    </source>
</evidence>
<dbReference type="OrthoDB" id="9788155at2"/>
<comment type="caution">
    <text evidence="3">The sequence shown here is derived from an EMBL/GenBank/DDBJ whole genome shotgun (WGS) entry which is preliminary data.</text>
</comment>
<keyword evidence="1" id="KW-1133">Transmembrane helix</keyword>
<dbReference type="RefSeq" id="WP_109761529.1">
    <property type="nucleotide sequence ID" value="NZ_QGGU01000001.1"/>
</dbReference>
<evidence type="ECO:0000256" key="1">
    <source>
        <dbReference type="SAM" id="Phobius"/>
    </source>
</evidence>
<dbReference type="AlphaFoldDB" id="A0A316G163"/>
<gene>
    <name evidence="3" type="ORF">C8D97_101260</name>
</gene>
<dbReference type="InterPro" id="IPR002901">
    <property type="entry name" value="MGlyc_endo_b_GlcNAc-like_dom"/>
</dbReference>
<dbReference type="GO" id="GO:0004040">
    <property type="term" value="F:amidase activity"/>
    <property type="evidence" value="ECO:0007669"/>
    <property type="project" value="InterPro"/>
</dbReference>
<dbReference type="Proteomes" id="UP000245790">
    <property type="component" value="Unassembled WGS sequence"/>
</dbReference>
<proteinExistence type="predicted"/>
<dbReference type="PANTHER" id="PTHR40572:SF1">
    <property type="entry name" value="PROTEIN BAX"/>
    <property type="match status" value="1"/>
</dbReference>
<name>A0A316G163_9GAMM</name>
<evidence type="ECO:0000259" key="2">
    <source>
        <dbReference type="Pfam" id="PF01832"/>
    </source>
</evidence>
<sequence>MTQENSNQSSNGLSANIKLLIGAVIVLVVAVALYFITSEKEKTESLPDFSQHKDIKKMKQAFFSYLKPLAEQVNQSIKQDKVEFDQLYSSFEKNNSLSDAQWQDIFELAKKYRMDDDALSKNTELLEELKLRIHPLPTSLVLAQAANESAWGRSRFAKQGNNLFGQWCFKSGCGIVPKSRPEGETYEVAFFNSPKASIKSYMMNLNTFSAYEELREKRQQLIASGKRVTGKALAEGLLNYSTRREEYVKEIQAMIRQNNLE</sequence>
<evidence type="ECO:0000313" key="4">
    <source>
        <dbReference type="Proteomes" id="UP000245790"/>
    </source>
</evidence>
<dbReference type="Pfam" id="PF01832">
    <property type="entry name" value="Glucosaminidase"/>
    <property type="match status" value="1"/>
</dbReference>
<reference evidence="3 4" key="1">
    <citation type="submission" date="2018-05" db="EMBL/GenBank/DDBJ databases">
        <title>Genomic Encyclopedia of Type Strains, Phase IV (KMG-IV): sequencing the most valuable type-strain genomes for metagenomic binning, comparative biology and taxonomic classification.</title>
        <authorList>
            <person name="Goeker M."/>
        </authorList>
    </citation>
    <scope>NUCLEOTIDE SEQUENCE [LARGE SCALE GENOMIC DNA]</scope>
    <source>
        <strain evidence="3 4">DSM 25350</strain>
    </source>
</reference>
<dbReference type="EMBL" id="QGGU01000001">
    <property type="protein sequence ID" value="PWK54412.1"/>
    <property type="molecule type" value="Genomic_DNA"/>
</dbReference>
<feature type="domain" description="Mannosyl-glycoprotein endo-beta-N-acetylglucosamidase-like" evidence="2">
    <location>
        <begin position="135"/>
        <end position="260"/>
    </location>
</feature>